<dbReference type="GO" id="GO:0046103">
    <property type="term" value="P:inosine biosynthetic process"/>
    <property type="evidence" value="ECO:0007669"/>
    <property type="project" value="TreeGrafter"/>
</dbReference>
<dbReference type="OrthoDB" id="7202371at2759"/>
<evidence type="ECO:0000256" key="1">
    <source>
        <dbReference type="ARBA" id="ARBA00001947"/>
    </source>
</evidence>
<keyword evidence="2" id="KW-0479">Metal-binding</keyword>
<organism evidence="5 6">
    <name type="scientific">Diaporthe ampelina</name>
    <dbReference type="NCBI Taxonomy" id="1214573"/>
    <lineage>
        <taxon>Eukaryota</taxon>
        <taxon>Fungi</taxon>
        <taxon>Dikarya</taxon>
        <taxon>Ascomycota</taxon>
        <taxon>Pezizomycotina</taxon>
        <taxon>Sordariomycetes</taxon>
        <taxon>Sordariomycetidae</taxon>
        <taxon>Diaporthales</taxon>
        <taxon>Diaporthaceae</taxon>
        <taxon>Diaporthe</taxon>
    </lineage>
</organism>
<protein>
    <submittedName>
        <fullName evidence="5">Putative adenosine amp deaminase</fullName>
    </submittedName>
</protein>
<dbReference type="STRING" id="1214573.A0A0G2HSB0"/>
<dbReference type="InterPro" id="IPR006330">
    <property type="entry name" value="Ado/ade_deaminase"/>
</dbReference>
<dbReference type="PANTHER" id="PTHR11409:SF37">
    <property type="entry name" value="ADENOSINE DEAMINASE DOMAIN-CONTAINING PROTEIN"/>
    <property type="match status" value="1"/>
</dbReference>
<dbReference type="GO" id="GO:0006154">
    <property type="term" value="P:adenosine catabolic process"/>
    <property type="evidence" value="ECO:0007669"/>
    <property type="project" value="TreeGrafter"/>
</dbReference>
<dbReference type="Gene3D" id="3.20.20.140">
    <property type="entry name" value="Metal-dependent hydrolases"/>
    <property type="match status" value="1"/>
</dbReference>
<dbReference type="Pfam" id="PF00962">
    <property type="entry name" value="A_deaminase"/>
    <property type="match status" value="1"/>
</dbReference>
<dbReference type="InterPro" id="IPR001365">
    <property type="entry name" value="A_deaminase_dom"/>
</dbReference>
<dbReference type="EMBL" id="LCUC01000421">
    <property type="protein sequence ID" value="KKY31035.1"/>
    <property type="molecule type" value="Genomic_DNA"/>
</dbReference>
<dbReference type="PANTHER" id="PTHR11409">
    <property type="entry name" value="ADENOSINE DEAMINASE"/>
    <property type="match status" value="1"/>
</dbReference>
<reference evidence="5 6" key="1">
    <citation type="submission" date="2015-05" db="EMBL/GenBank/DDBJ databases">
        <title>Distinctive expansion of gene families associated with plant cell wall degradation and secondary metabolism in the genomes of grapevine trunk pathogens.</title>
        <authorList>
            <person name="Lawrence D.P."/>
            <person name="Travadon R."/>
            <person name="Rolshausen P.E."/>
            <person name="Baumgartner K."/>
        </authorList>
    </citation>
    <scope>NUCLEOTIDE SEQUENCE [LARGE SCALE GENOMIC DNA]</scope>
    <source>
        <strain evidence="5">DA912</strain>
    </source>
</reference>
<dbReference type="GO" id="GO:0046872">
    <property type="term" value="F:metal ion binding"/>
    <property type="evidence" value="ECO:0007669"/>
    <property type="project" value="UniProtKB-KW"/>
</dbReference>
<dbReference type="InterPro" id="IPR032466">
    <property type="entry name" value="Metal_Hydrolase"/>
</dbReference>
<comment type="cofactor">
    <cofactor evidence="1">
        <name>Zn(2+)</name>
        <dbReference type="ChEBI" id="CHEBI:29105"/>
    </cofactor>
</comment>
<evidence type="ECO:0000256" key="2">
    <source>
        <dbReference type="ARBA" id="ARBA00022723"/>
    </source>
</evidence>
<reference evidence="5 6" key="2">
    <citation type="submission" date="2015-05" db="EMBL/GenBank/DDBJ databases">
        <authorList>
            <person name="Morales-Cruz A."/>
            <person name="Amrine K.C."/>
            <person name="Cantu D."/>
        </authorList>
    </citation>
    <scope>NUCLEOTIDE SEQUENCE [LARGE SCALE GENOMIC DNA]</scope>
    <source>
        <strain evidence="5">DA912</strain>
    </source>
</reference>
<dbReference type="AlphaFoldDB" id="A0A0G2HSB0"/>
<evidence type="ECO:0000256" key="3">
    <source>
        <dbReference type="ARBA" id="ARBA00022801"/>
    </source>
</evidence>
<keyword evidence="3" id="KW-0378">Hydrolase</keyword>
<evidence type="ECO:0000313" key="5">
    <source>
        <dbReference type="EMBL" id="KKY31035.1"/>
    </source>
</evidence>
<gene>
    <name evidence="5" type="ORF">UCDDA912_g09036</name>
</gene>
<dbReference type="Proteomes" id="UP000034680">
    <property type="component" value="Unassembled WGS sequence"/>
</dbReference>
<feature type="domain" description="Adenosine deaminase" evidence="4">
    <location>
        <begin position="248"/>
        <end position="476"/>
    </location>
</feature>
<accession>A0A0G2HSB0</accession>
<dbReference type="GO" id="GO:0004000">
    <property type="term" value="F:adenosine deaminase activity"/>
    <property type="evidence" value="ECO:0007669"/>
    <property type="project" value="TreeGrafter"/>
</dbReference>
<evidence type="ECO:0000259" key="4">
    <source>
        <dbReference type="Pfam" id="PF00962"/>
    </source>
</evidence>
<proteinExistence type="predicted"/>
<evidence type="ECO:0000313" key="6">
    <source>
        <dbReference type="Proteomes" id="UP000034680"/>
    </source>
</evidence>
<dbReference type="SUPFAM" id="SSF51556">
    <property type="entry name" value="Metallo-dependent hydrolases"/>
    <property type="match status" value="1"/>
</dbReference>
<keyword evidence="6" id="KW-1185">Reference proteome</keyword>
<sequence length="548" mass="63054">MVRKIANRAEPHDWDTVAPLDHIIDHKLETASLPPARPDGDYQKRRAELKAREAALGFEWKCTTRAPTKEQRVNRILQSLKHHDEENVFAKEPPRQGVTGQSHPRFAGDHFLSNKALIDRTEVFKLAKRVPKGAHLHIHFNACLQPDVLLKIASEMEQMYITSDVPLHTTDEGHPIRYRRCRIQFSIMDLTASKGSLFDQGYKDRAPMKFKEFIKEFPQHYRGVGALEWLQEKLVFREEEAHDLPQTVSGAWDEFNARTQMMKGLFNYERAYREYTRKCLEDFVSDNIQYAEIRPNFMDTNQVWTDDGTRKIDNVGIMEMIIQEVQRFQQEKAGGSTYFAGLKIIYCCPRSYPKEKVANGLAECLRFKQRWPAWIAGFDLVGEEGKGKPLSAFVPEFLQFQKDCAEAGVGEIPFLFHCGETLESGSETDDNLLDALLLGSRRIGHGFSLARHPYLMERMKKAGVCVELCPISNEVLGLTPRAMIGKPDMTLFGWKQLIEWSLDHACMSPVEQQDARRAWEARWETFLDETIEEFGAFDDNFGEKVTEI</sequence>
<comment type="caution">
    <text evidence="5">The sequence shown here is derived from an EMBL/GenBank/DDBJ whole genome shotgun (WGS) entry which is preliminary data.</text>
</comment>
<name>A0A0G2HSB0_9PEZI</name>